<reference evidence="3 4" key="1">
    <citation type="submission" date="2020-08" db="EMBL/GenBank/DDBJ databases">
        <title>Draft genome sequence of Parasphingopyxis sp. GrpM-11.</title>
        <authorList>
            <person name="Oh J."/>
            <person name="Roh D.-H."/>
        </authorList>
    </citation>
    <scope>NUCLEOTIDE SEQUENCE [LARGE SCALE GENOMIC DNA]</scope>
    <source>
        <strain evidence="3 4">GrpM-11</strain>
    </source>
</reference>
<proteinExistence type="predicted"/>
<accession>A0A842HVB6</accession>
<dbReference type="RefSeq" id="WP_185799498.1">
    <property type="nucleotide sequence ID" value="NZ_JACJVJ010000001.1"/>
</dbReference>
<keyword evidence="2" id="KW-0732">Signal</keyword>
<dbReference type="EMBL" id="JACJVJ010000001">
    <property type="protein sequence ID" value="MBC2776189.1"/>
    <property type="molecule type" value="Genomic_DNA"/>
</dbReference>
<evidence type="ECO:0008006" key="5">
    <source>
        <dbReference type="Google" id="ProtNLM"/>
    </source>
</evidence>
<feature type="region of interest" description="Disordered" evidence="1">
    <location>
        <begin position="179"/>
        <end position="209"/>
    </location>
</feature>
<sequence>MKMHIVPVAACTVLYLSAPIAAQPAEPEADGEVNLEAVDMLFGDRAVTGGDAAEEGAVVVDEGEDAAEDSEEAAEEVVDEAMEEREPTDLERALAGYEICASEAGAGLAQQGFSPEQAGREALLRCGGQRAAYVNAFYFTLLPNYPDTPEAAVRASAERLAAQTDDAIAMLVAREIAEAPPAAETAAEEAPAEDEAIEADAPAEEEESE</sequence>
<dbReference type="Proteomes" id="UP000564378">
    <property type="component" value="Unassembled WGS sequence"/>
</dbReference>
<evidence type="ECO:0000256" key="1">
    <source>
        <dbReference type="SAM" id="MobiDB-lite"/>
    </source>
</evidence>
<feature type="signal peptide" evidence="2">
    <location>
        <begin position="1"/>
        <end position="22"/>
    </location>
</feature>
<keyword evidence="4" id="KW-1185">Reference proteome</keyword>
<dbReference type="AlphaFoldDB" id="A0A842HVB6"/>
<evidence type="ECO:0000256" key="2">
    <source>
        <dbReference type="SAM" id="SignalP"/>
    </source>
</evidence>
<gene>
    <name evidence="3" type="ORF">H6P80_01015</name>
</gene>
<evidence type="ECO:0000313" key="3">
    <source>
        <dbReference type="EMBL" id="MBC2776189.1"/>
    </source>
</evidence>
<organism evidence="3 4">
    <name type="scientific">Parasphingopyxis marina</name>
    <dbReference type="NCBI Taxonomy" id="2761622"/>
    <lineage>
        <taxon>Bacteria</taxon>
        <taxon>Pseudomonadati</taxon>
        <taxon>Pseudomonadota</taxon>
        <taxon>Alphaproteobacteria</taxon>
        <taxon>Sphingomonadales</taxon>
        <taxon>Sphingomonadaceae</taxon>
        <taxon>Parasphingopyxis</taxon>
    </lineage>
</organism>
<protein>
    <recommendedName>
        <fullName evidence="5">DUF732 domain-containing protein</fullName>
    </recommendedName>
</protein>
<name>A0A842HVB6_9SPHN</name>
<feature type="compositionally biased region" description="Acidic residues" evidence="1">
    <location>
        <begin position="186"/>
        <end position="209"/>
    </location>
</feature>
<evidence type="ECO:0000313" key="4">
    <source>
        <dbReference type="Proteomes" id="UP000564378"/>
    </source>
</evidence>
<comment type="caution">
    <text evidence="3">The sequence shown here is derived from an EMBL/GenBank/DDBJ whole genome shotgun (WGS) entry which is preliminary data.</text>
</comment>
<feature type="chain" id="PRO_5032566311" description="DUF732 domain-containing protein" evidence="2">
    <location>
        <begin position="23"/>
        <end position="209"/>
    </location>
</feature>